<dbReference type="CDD" id="cd06241">
    <property type="entry name" value="M14-like"/>
    <property type="match status" value="1"/>
</dbReference>
<dbReference type="SUPFAM" id="SSF53187">
    <property type="entry name" value="Zn-dependent exopeptidases"/>
    <property type="match status" value="1"/>
</dbReference>
<keyword evidence="6" id="KW-0378">Hydrolase</keyword>
<organism evidence="6 7">
    <name type="scientific">Pseudoduganella plicata</name>
    <dbReference type="NCBI Taxonomy" id="321984"/>
    <lineage>
        <taxon>Bacteria</taxon>
        <taxon>Pseudomonadati</taxon>
        <taxon>Pseudomonadota</taxon>
        <taxon>Betaproteobacteria</taxon>
        <taxon>Burkholderiales</taxon>
        <taxon>Oxalobacteraceae</taxon>
        <taxon>Telluria group</taxon>
        <taxon>Pseudoduganella</taxon>
    </lineage>
</organism>
<dbReference type="GO" id="GO:0004180">
    <property type="term" value="F:carboxypeptidase activity"/>
    <property type="evidence" value="ECO:0007669"/>
    <property type="project" value="UniProtKB-KW"/>
</dbReference>
<dbReference type="EMBL" id="CP038026">
    <property type="protein sequence ID" value="QBQ34760.1"/>
    <property type="molecule type" value="Genomic_DNA"/>
</dbReference>
<dbReference type="PANTHER" id="PTHR11705">
    <property type="entry name" value="PROTEASE FAMILY M14 CARBOXYPEPTIDASE A,B"/>
    <property type="match status" value="1"/>
</dbReference>
<evidence type="ECO:0000313" key="7">
    <source>
        <dbReference type="Proteomes" id="UP000294359"/>
    </source>
</evidence>
<evidence type="ECO:0000259" key="5">
    <source>
        <dbReference type="PROSITE" id="PS52035"/>
    </source>
</evidence>
<keyword evidence="4" id="KW-0472">Membrane</keyword>
<dbReference type="InterPro" id="IPR000834">
    <property type="entry name" value="Peptidase_M14"/>
</dbReference>
<keyword evidence="6" id="KW-0645">Protease</keyword>
<reference evidence="6 7" key="1">
    <citation type="submission" date="2019-03" db="EMBL/GenBank/DDBJ databases">
        <title>Draft Genome Sequences of Six Type Strains of the Genus Massilia.</title>
        <authorList>
            <person name="Miess H."/>
            <person name="Frediansyhah A."/>
            <person name="Gross H."/>
        </authorList>
    </citation>
    <scope>NUCLEOTIDE SEQUENCE [LARGE SCALE GENOMIC DNA]</scope>
    <source>
        <strain evidence="6 7">DSM 17505</strain>
    </source>
</reference>
<dbReference type="PROSITE" id="PS52035">
    <property type="entry name" value="PEPTIDASE_M14"/>
    <property type="match status" value="1"/>
</dbReference>
<comment type="caution">
    <text evidence="3">Lacks conserved residue(s) required for the propagation of feature annotation.</text>
</comment>
<keyword evidence="7" id="KW-1185">Reference proteome</keyword>
<comment type="similarity">
    <text evidence="2 3">Belongs to the peptidase M14 family.</text>
</comment>
<keyword evidence="6" id="KW-0121">Carboxypeptidase</keyword>
<gene>
    <name evidence="6" type="ORF">E1742_00075</name>
</gene>
<dbReference type="Gene3D" id="3.40.630.10">
    <property type="entry name" value="Zn peptidases"/>
    <property type="match status" value="1"/>
</dbReference>
<protein>
    <submittedName>
        <fullName evidence="6">Carboxypeptidase</fullName>
    </submittedName>
</protein>
<sequence>MRPYPRFRRSVLQKLIVRSFIPAIIPAVLSCVYAGACAAPLAAVLPPEAPWQGKSMERVVPAADPHATPLERSGFVRSPDYAQTVAYLRSIDAGSRLISLHAFGKSYQGRELYYVLAGKPGAGKPGARKPVVLVQAGIHAGEVDGKDAGLMLLRDIAQRGRDDLLDHVDLVFIPILNVDAHENASEAGRPHQRGPFLKGARTSAQGLDLNRDYARLQSPEVAAVVKLLQQFDPALYIDVHVSDGIDYQYDVTYTFAGWGTYARSQATAQWLMTAYSTDVDKALTADGHLPAAYPSWVDENAPHLGLRISAEGPRYSTGYGDFMGIPTVLVENHTMKPYRQRVLGTYVLLEQSLKTVAREHARIAAAKDRDRAARPAQLMVRWERESVPREVREFKGYRYDSYLSPASGARELRWTGEPQTIAMPVFGVRSTREVTLPRAWWIRPEHTGAIALLRSHGIRMEVLDMSRAAMVDVAQMANGGHRQELRRPSRSVTMPAGSVRIPADQPGRLLAAALLEPESDDSMLANGMFDHALPPESALSRHLLAPLADRLLETAPGLRALFQDAIAKDAAFAADPQARLNWWLERSEYGDRSSWTYPVMMERR</sequence>
<keyword evidence="4" id="KW-0812">Transmembrane</keyword>
<name>A0ABX5S615_9BURK</name>
<evidence type="ECO:0000256" key="4">
    <source>
        <dbReference type="SAM" id="Phobius"/>
    </source>
</evidence>
<dbReference type="PROSITE" id="PS51257">
    <property type="entry name" value="PROKAR_LIPOPROTEIN"/>
    <property type="match status" value="1"/>
</dbReference>
<evidence type="ECO:0000256" key="1">
    <source>
        <dbReference type="ARBA" id="ARBA00001947"/>
    </source>
</evidence>
<comment type="cofactor">
    <cofactor evidence="1">
        <name>Zn(2+)</name>
        <dbReference type="ChEBI" id="CHEBI:29105"/>
    </cofactor>
</comment>
<feature type="domain" description="Peptidase M14" evidence="5">
    <location>
        <begin position="77"/>
        <end position="352"/>
    </location>
</feature>
<feature type="transmembrane region" description="Helical" evidence="4">
    <location>
        <begin position="20"/>
        <end position="45"/>
    </location>
</feature>
<dbReference type="Pfam" id="PF00246">
    <property type="entry name" value="Peptidase_M14"/>
    <property type="match status" value="1"/>
</dbReference>
<accession>A0ABX5S615</accession>
<evidence type="ECO:0000313" key="6">
    <source>
        <dbReference type="EMBL" id="QBQ34760.1"/>
    </source>
</evidence>
<evidence type="ECO:0000256" key="3">
    <source>
        <dbReference type="PROSITE-ProRule" id="PRU01379"/>
    </source>
</evidence>
<keyword evidence="4" id="KW-1133">Transmembrane helix</keyword>
<dbReference type="SMART" id="SM00631">
    <property type="entry name" value="Zn_pept"/>
    <property type="match status" value="1"/>
</dbReference>
<dbReference type="Proteomes" id="UP000294359">
    <property type="component" value="Chromosome"/>
</dbReference>
<proteinExistence type="inferred from homology"/>
<dbReference type="PANTHER" id="PTHR11705:SF145">
    <property type="entry name" value="PEPTIDASE M14 CARBOXYPEPTIDASE A DOMAIN-CONTAINING PROTEIN"/>
    <property type="match status" value="1"/>
</dbReference>
<evidence type="ECO:0000256" key="2">
    <source>
        <dbReference type="ARBA" id="ARBA00005988"/>
    </source>
</evidence>